<evidence type="ECO:0000256" key="9">
    <source>
        <dbReference type="ARBA" id="ARBA00049164"/>
    </source>
</evidence>
<dbReference type="EMBL" id="FXBL01000004">
    <property type="protein sequence ID" value="SMH45374.1"/>
    <property type="molecule type" value="Genomic_DNA"/>
</dbReference>
<dbReference type="OrthoDB" id="9770544at2"/>
<sequence length="375" mass="39858">MKTRAAVAVAAGKPLEIMEVDLEGPREGEVLIEIKATGICHTDEFTLSGADPEGIFPAILGHEGAGVVVDVGKGVTSLKKGDHVIPLYTPECRQCPSCLSRKTNLCTAIRATQGQGLMPDGSSRFSIGKDKIFHYMGCSTFSNFTVLPEIAVAKVNPDAPFDKICYIGCGVTTGIGAVINTAKVEIGATAAVFGLGGIGLNVIQGLKLAGADMIIGVDLNNDKKAWGEKFGMTHFVNPTEIDGDIVPYIVNLTKRGADQIGGADYTFDCTGNVKVMRQALECAHRGWGESIVIGVAGAGQEISTRPFQLVTGRVWKGTAFGGARGRTDVPKIVDWYMEGKIQIDPMITHTLKLDDINKGFDLMHAGESIRSVVVY</sequence>
<dbReference type="GO" id="GO:0106322">
    <property type="term" value="F:S-(hydroxymethyl)glutathione dehydrogenase (NAD+) activity"/>
    <property type="evidence" value="ECO:0007669"/>
    <property type="project" value="RHEA"/>
</dbReference>
<dbReference type="RefSeq" id="WP_085465052.1">
    <property type="nucleotide sequence ID" value="NZ_FXBL01000004.1"/>
</dbReference>
<dbReference type="Proteomes" id="UP000193083">
    <property type="component" value="Unassembled WGS sequence"/>
</dbReference>
<evidence type="ECO:0000259" key="12">
    <source>
        <dbReference type="Pfam" id="PF00107"/>
    </source>
</evidence>
<dbReference type="FunFam" id="3.90.180.10:FF:000067">
    <property type="entry name" value="alcohol dehydrogenase 1-like isoform X1"/>
    <property type="match status" value="1"/>
</dbReference>
<dbReference type="FunFam" id="3.40.50.720:FF:000003">
    <property type="entry name" value="S-(hydroxymethyl)glutathione dehydrogenase"/>
    <property type="match status" value="1"/>
</dbReference>
<feature type="domain" description="Alcohol dehydrogenase-like N-terminal" evidence="13">
    <location>
        <begin position="27"/>
        <end position="116"/>
    </location>
</feature>
<accession>A0A1X7P5A6</accession>
<name>A0A1X7P5A6_9HYPH</name>
<dbReference type="GO" id="GO:0046294">
    <property type="term" value="P:formaldehyde catabolic process"/>
    <property type="evidence" value="ECO:0007669"/>
    <property type="project" value="InterPro"/>
</dbReference>
<evidence type="ECO:0000256" key="2">
    <source>
        <dbReference type="ARBA" id="ARBA00010902"/>
    </source>
</evidence>
<dbReference type="InterPro" id="IPR013149">
    <property type="entry name" value="ADH-like_C"/>
</dbReference>
<feature type="domain" description="Alcohol dehydrogenase-like C-terminal" evidence="12">
    <location>
        <begin position="197"/>
        <end position="335"/>
    </location>
</feature>
<evidence type="ECO:0000256" key="6">
    <source>
        <dbReference type="ARBA" id="ARBA00023027"/>
    </source>
</evidence>
<dbReference type="CDD" id="cd08300">
    <property type="entry name" value="alcohol_DH_class_III"/>
    <property type="match status" value="1"/>
</dbReference>
<keyword evidence="6 11" id="KW-0520">NAD</keyword>
<comment type="similarity">
    <text evidence="2 11">Belongs to the zinc-containing alcohol dehydrogenase family. Class-III subfamily.</text>
</comment>
<evidence type="ECO:0000256" key="4">
    <source>
        <dbReference type="ARBA" id="ARBA00022833"/>
    </source>
</evidence>
<dbReference type="Gene3D" id="3.40.50.720">
    <property type="entry name" value="NAD(P)-binding Rossmann-like Domain"/>
    <property type="match status" value="1"/>
</dbReference>
<dbReference type="InterPro" id="IPR013154">
    <property type="entry name" value="ADH-like_N"/>
</dbReference>
<gene>
    <name evidence="14" type="ORF">SAMN02982922_3197</name>
</gene>
<dbReference type="InterPro" id="IPR014183">
    <property type="entry name" value="ADH_3"/>
</dbReference>
<dbReference type="Pfam" id="PF08240">
    <property type="entry name" value="ADH_N"/>
    <property type="match status" value="1"/>
</dbReference>
<dbReference type="AlphaFoldDB" id="A0A1X7P5A6"/>
<comment type="catalytic activity">
    <reaction evidence="9">
        <text>a secondary alcohol + NAD(+) = a ketone + NADH + H(+)</text>
        <dbReference type="Rhea" id="RHEA:10740"/>
        <dbReference type="ChEBI" id="CHEBI:15378"/>
        <dbReference type="ChEBI" id="CHEBI:17087"/>
        <dbReference type="ChEBI" id="CHEBI:35681"/>
        <dbReference type="ChEBI" id="CHEBI:57540"/>
        <dbReference type="ChEBI" id="CHEBI:57945"/>
        <dbReference type="EC" id="1.1.1.1"/>
    </reaction>
</comment>
<keyword evidence="5 11" id="KW-0560">Oxidoreductase</keyword>
<proteinExistence type="inferred from homology"/>
<evidence type="ECO:0000256" key="10">
    <source>
        <dbReference type="ARBA" id="ARBA00049243"/>
    </source>
</evidence>
<evidence type="ECO:0000256" key="8">
    <source>
        <dbReference type="ARBA" id="ARBA00048110"/>
    </source>
</evidence>
<dbReference type="PANTHER" id="PTHR43880">
    <property type="entry name" value="ALCOHOL DEHYDROGENASE"/>
    <property type="match status" value="1"/>
</dbReference>
<evidence type="ECO:0000256" key="5">
    <source>
        <dbReference type="ARBA" id="ARBA00023002"/>
    </source>
</evidence>
<dbReference type="GO" id="GO:0005829">
    <property type="term" value="C:cytosol"/>
    <property type="evidence" value="ECO:0007669"/>
    <property type="project" value="TreeGrafter"/>
</dbReference>
<dbReference type="InterPro" id="IPR036291">
    <property type="entry name" value="NAD(P)-bd_dom_sf"/>
</dbReference>
<dbReference type="InterPro" id="IPR011032">
    <property type="entry name" value="GroES-like_sf"/>
</dbReference>
<evidence type="ECO:0000256" key="11">
    <source>
        <dbReference type="RuleBase" id="RU362016"/>
    </source>
</evidence>
<protein>
    <recommendedName>
        <fullName evidence="11">S-(hydroxymethyl)glutathione dehydrogenase</fullName>
        <ecNumber evidence="11">1.1.1.284</ecNumber>
    </recommendedName>
</protein>
<comment type="catalytic activity">
    <reaction evidence="8 11">
        <text>S-(hydroxymethyl)glutathione + NAD(+) = S-formylglutathione + NADH + H(+)</text>
        <dbReference type="Rhea" id="RHEA:19985"/>
        <dbReference type="ChEBI" id="CHEBI:15378"/>
        <dbReference type="ChEBI" id="CHEBI:57540"/>
        <dbReference type="ChEBI" id="CHEBI:57688"/>
        <dbReference type="ChEBI" id="CHEBI:57945"/>
        <dbReference type="ChEBI" id="CHEBI:58758"/>
        <dbReference type="EC" id="1.1.1.284"/>
    </reaction>
</comment>
<comment type="catalytic activity">
    <reaction evidence="7">
        <text>S-(hydroxymethyl)glutathione + NADP(+) = S-formylglutathione + NADPH + H(+)</text>
        <dbReference type="Rhea" id="RHEA:19981"/>
        <dbReference type="ChEBI" id="CHEBI:15378"/>
        <dbReference type="ChEBI" id="CHEBI:57688"/>
        <dbReference type="ChEBI" id="CHEBI:57783"/>
        <dbReference type="ChEBI" id="CHEBI:58349"/>
        <dbReference type="ChEBI" id="CHEBI:58758"/>
        <dbReference type="EC" id="1.1.1.284"/>
    </reaction>
</comment>
<dbReference type="SUPFAM" id="SSF51735">
    <property type="entry name" value="NAD(P)-binding Rossmann-fold domains"/>
    <property type="match status" value="1"/>
</dbReference>
<comment type="catalytic activity">
    <reaction evidence="10">
        <text>a primary alcohol + NAD(+) = an aldehyde + NADH + H(+)</text>
        <dbReference type="Rhea" id="RHEA:10736"/>
        <dbReference type="ChEBI" id="CHEBI:15378"/>
        <dbReference type="ChEBI" id="CHEBI:15734"/>
        <dbReference type="ChEBI" id="CHEBI:17478"/>
        <dbReference type="ChEBI" id="CHEBI:57540"/>
        <dbReference type="ChEBI" id="CHEBI:57945"/>
        <dbReference type="EC" id="1.1.1.1"/>
    </reaction>
</comment>
<dbReference type="InterPro" id="IPR002328">
    <property type="entry name" value="ADH_Zn_CS"/>
</dbReference>
<dbReference type="Gene3D" id="3.90.180.10">
    <property type="entry name" value="Medium-chain alcohol dehydrogenases, catalytic domain"/>
    <property type="match status" value="1"/>
</dbReference>
<dbReference type="Pfam" id="PF00107">
    <property type="entry name" value="ADH_zinc_N"/>
    <property type="match status" value="1"/>
</dbReference>
<comment type="cofactor">
    <cofactor evidence="1 11">
        <name>Zn(2+)</name>
        <dbReference type="ChEBI" id="CHEBI:29105"/>
    </cofactor>
</comment>
<evidence type="ECO:0000256" key="1">
    <source>
        <dbReference type="ARBA" id="ARBA00001947"/>
    </source>
</evidence>
<reference evidence="15" key="1">
    <citation type="submission" date="2017-04" db="EMBL/GenBank/DDBJ databases">
        <authorList>
            <person name="Varghese N."/>
            <person name="Submissions S."/>
        </authorList>
    </citation>
    <scope>NUCLEOTIDE SEQUENCE [LARGE SCALE GENOMIC DNA]</scope>
    <source>
        <strain evidence="15">B5P</strain>
    </source>
</reference>
<keyword evidence="15" id="KW-1185">Reference proteome</keyword>
<evidence type="ECO:0000256" key="7">
    <source>
        <dbReference type="ARBA" id="ARBA00047793"/>
    </source>
</evidence>
<organism evidence="14 15">
    <name type="scientific">Mesorhizobium australicum</name>
    <dbReference type="NCBI Taxonomy" id="536018"/>
    <lineage>
        <taxon>Bacteria</taxon>
        <taxon>Pseudomonadati</taxon>
        <taxon>Pseudomonadota</taxon>
        <taxon>Alphaproteobacteria</taxon>
        <taxon>Hyphomicrobiales</taxon>
        <taxon>Phyllobacteriaceae</taxon>
        <taxon>Mesorhizobium</taxon>
    </lineage>
</organism>
<dbReference type="PANTHER" id="PTHR43880:SF12">
    <property type="entry name" value="ALCOHOL DEHYDROGENASE CLASS-3"/>
    <property type="match status" value="1"/>
</dbReference>
<dbReference type="SUPFAM" id="SSF50129">
    <property type="entry name" value="GroES-like"/>
    <property type="match status" value="2"/>
</dbReference>
<dbReference type="EC" id="1.1.1.284" evidence="11"/>
<evidence type="ECO:0000313" key="15">
    <source>
        <dbReference type="Proteomes" id="UP000193083"/>
    </source>
</evidence>
<keyword evidence="3 11" id="KW-0479">Metal-binding</keyword>
<evidence type="ECO:0000313" key="14">
    <source>
        <dbReference type="EMBL" id="SMH45374.1"/>
    </source>
</evidence>
<evidence type="ECO:0000259" key="13">
    <source>
        <dbReference type="Pfam" id="PF08240"/>
    </source>
</evidence>
<evidence type="ECO:0000256" key="3">
    <source>
        <dbReference type="ARBA" id="ARBA00022723"/>
    </source>
</evidence>
<dbReference type="GO" id="GO:0008270">
    <property type="term" value="F:zinc ion binding"/>
    <property type="evidence" value="ECO:0007669"/>
    <property type="project" value="InterPro"/>
</dbReference>
<dbReference type="PROSITE" id="PS00059">
    <property type="entry name" value="ADH_ZINC"/>
    <property type="match status" value="1"/>
</dbReference>
<keyword evidence="4 11" id="KW-0862">Zinc</keyword>
<dbReference type="NCBIfam" id="TIGR02818">
    <property type="entry name" value="adh_III_F_hyde"/>
    <property type="match status" value="1"/>
</dbReference>
<dbReference type="GO" id="GO:0004022">
    <property type="term" value="F:alcohol dehydrogenase (NAD+) activity"/>
    <property type="evidence" value="ECO:0007669"/>
    <property type="project" value="UniProtKB-EC"/>
</dbReference>
<dbReference type="GO" id="GO:0106321">
    <property type="term" value="F:S-(hydroxymethyl)glutathione dehydrogenase (NADP+) activity"/>
    <property type="evidence" value="ECO:0007669"/>
    <property type="project" value="RHEA"/>
</dbReference>